<accession>A0AAN9CVG6</accession>
<keyword evidence="7" id="KW-1185">Reference proteome</keyword>
<dbReference type="PANTHER" id="PTHR10583:SF4">
    <property type="entry name" value="SECRETOGRANIN-1"/>
    <property type="match status" value="1"/>
</dbReference>
<dbReference type="PRINTS" id="PR00659">
    <property type="entry name" value="CHROMOGRANIN"/>
</dbReference>
<feature type="region of interest" description="Disordered" evidence="4">
    <location>
        <begin position="516"/>
        <end position="562"/>
    </location>
</feature>
<sequence length="713" mass="86553">MKFAALVCLFVFLAADGDSIPVEQDSRREDLLTRCLVQILSKVLYKTDDNPVYPECKNILTPGSGHSTVVKNQEDVLQLAQEELKKPRGESKVKDEELIEDLLKADKREELDDERSQEEFPNFMKRRIKDRREETDDERSQEEFPSFIKRKIKEKREELDGERSQEEFPSFMKRRIKEKREEQDDERSQEEFPSFMKRRIKEKREEQDDERSQEEFPSFMKRRIKEKREEQDDERSQEEFPSFMKRRIKEKREEQDDERSQEEFPSFYKRGYKHKREDYDDERSQEEFPQKRHFSILYKRDNPDEERSQEEFPPYEYKRSHLLASREKREEPDYDRSQEDFPSYTHKRSYGDGEEEDEESEERQKRIWKPSHRYHHKKKHHKRSENEAFEEPDYDRSQEDFPSYTHKRSYGDGEEEDEGSEEREKRIWKPSHRYHHKKKHHKRSENEAFEEPDYDRSQEEFPSYNHKRSYGNARHQKQIEDLLNEQSEDMNSQEKRSEEFEEVDEDIAKRYWKPTHRYHHKKHHHKRGDSTELENEDEPISEKTHSLHESIDKAIKLRSPEEEEKEIVNELKKGHKSLAEEKLDREAALRYLTKKKNELEERLLNKGDVYEKRSPWIYRGYYHPAWYKRSHKVGESTEHPNLKLEELAETLRYKRGLPSQESSPGEEKDVSQQKLFTPKELTELEKLASVDQQMKETTYPFQEPAETSSSSAA</sequence>
<evidence type="ECO:0000256" key="1">
    <source>
        <dbReference type="ARBA" id="ARBA00022553"/>
    </source>
</evidence>
<feature type="compositionally biased region" description="Acidic residues" evidence="4">
    <location>
        <begin position="412"/>
        <end position="421"/>
    </location>
</feature>
<gene>
    <name evidence="6" type="ORF">R3I93_012178</name>
</gene>
<feature type="chain" id="PRO_5042885612" description="Chromogranin B" evidence="5">
    <location>
        <begin position="20"/>
        <end position="713"/>
    </location>
</feature>
<dbReference type="InterPro" id="IPR001819">
    <property type="entry name" value="Chromogranin_AB"/>
</dbReference>
<feature type="signal peptide" evidence="5">
    <location>
        <begin position="1"/>
        <end position="19"/>
    </location>
</feature>
<feature type="compositionally biased region" description="Basic and acidic residues" evidence="4">
    <location>
        <begin position="540"/>
        <end position="562"/>
    </location>
</feature>
<evidence type="ECO:0000256" key="4">
    <source>
        <dbReference type="SAM" id="MobiDB-lite"/>
    </source>
</evidence>
<reference evidence="6 7" key="1">
    <citation type="submission" date="2024-02" db="EMBL/GenBank/DDBJ databases">
        <title>Chromosome-level genome assembly of the Eurasian Minnow (Phoxinus phoxinus).</title>
        <authorList>
            <person name="Oriowo T.O."/>
            <person name="Martin S."/>
            <person name="Stange M."/>
            <person name="Chrysostomakis Y."/>
            <person name="Brown T."/>
            <person name="Winkler S."/>
            <person name="Kukowka S."/>
            <person name="Myers E.W."/>
            <person name="Bohne A."/>
        </authorList>
    </citation>
    <scope>NUCLEOTIDE SEQUENCE [LARGE SCALE GENOMIC DNA]</scope>
    <source>
        <strain evidence="6">ZFMK-TIS-60720</strain>
        <tissue evidence="6">Whole Organism</tissue>
    </source>
</reference>
<dbReference type="GO" id="GO:0030141">
    <property type="term" value="C:secretory granule"/>
    <property type="evidence" value="ECO:0007669"/>
    <property type="project" value="InterPro"/>
</dbReference>
<organism evidence="6 7">
    <name type="scientific">Phoxinus phoxinus</name>
    <name type="common">Eurasian minnow</name>
    <dbReference type="NCBI Taxonomy" id="58324"/>
    <lineage>
        <taxon>Eukaryota</taxon>
        <taxon>Metazoa</taxon>
        <taxon>Chordata</taxon>
        <taxon>Craniata</taxon>
        <taxon>Vertebrata</taxon>
        <taxon>Euteleostomi</taxon>
        <taxon>Actinopterygii</taxon>
        <taxon>Neopterygii</taxon>
        <taxon>Teleostei</taxon>
        <taxon>Ostariophysi</taxon>
        <taxon>Cypriniformes</taxon>
        <taxon>Leuciscidae</taxon>
        <taxon>Phoxininae</taxon>
        <taxon>Phoxinus</taxon>
    </lineage>
</organism>
<feature type="compositionally biased region" description="Basic and acidic residues" evidence="4">
    <location>
        <begin position="154"/>
        <end position="166"/>
    </location>
</feature>
<keyword evidence="2" id="KW-0765">Sulfation</keyword>
<evidence type="ECO:0000256" key="3">
    <source>
        <dbReference type="ARBA" id="ARBA00022685"/>
    </source>
</evidence>
<feature type="compositionally biased region" description="Acidic residues" evidence="4">
    <location>
        <begin position="352"/>
        <end position="361"/>
    </location>
</feature>
<evidence type="ECO:0000313" key="7">
    <source>
        <dbReference type="Proteomes" id="UP001364617"/>
    </source>
</evidence>
<feature type="compositionally biased region" description="Basic residues" evidence="4">
    <location>
        <begin position="516"/>
        <end position="527"/>
    </location>
</feature>
<dbReference type="GO" id="GO:0005615">
    <property type="term" value="C:extracellular space"/>
    <property type="evidence" value="ECO:0007669"/>
    <property type="project" value="TreeGrafter"/>
</dbReference>
<dbReference type="AlphaFoldDB" id="A0AAN9CVG6"/>
<dbReference type="Proteomes" id="UP001364617">
    <property type="component" value="Unassembled WGS sequence"/>
</dbReference>
<dbReference type="PANTHER" id="PTHR10583">
    <property type="entry name" value="CHROMOGRANIN"/>
    <property type="match status" value="1"/>
</dbReference>
<evidence type="ECO:0008006" key="8">
    <source>
        <dbReference type="Google" id="ProtNLM"/>
    </source>
</evidence>
<keyword evidence="5" id="KW-0732">Signal</keyword>
<protein>
    <recommendedName>
        <fullName evidence="8">Chromogranin B</fullName>
    </recommendedName>
</protein>
<keyword evidence="3" id="KW-0165">Cleavage on pair of basic residues</keyword>
<comment type="caution">
    <text evidence="6">The sequence shown here is derived from an EMBL/GenBank/DDBJ whole genome shotgun (WGS) entry which is preliminary data.</text>
</comment>
<feature type="compositionally biased region" description="Basic residues" evidence="4">
    <location>
        <begin position="428"/>
        <end position="443"/>
    </location>
</feature>
<keyword evidence="1" id="KW-0597">Phosphoprotein</keyword>
<feature type="compositionally biased region" description="Polar residues" evidence="4">
    <location>
        <begin position="690"/>
        <end position="713"/>
    </location>
</feature>
<feature type="region of interest" description="Disordered" evidence="4">
    <location>
        <begin position="653"/>
        <end position="713"/>
    </location>
</feature>
<feature type="compositionally biased region" description="Basic residues" evidence="4">
    <location>
        <begin position="366"/>
        <end position="383"/>
    </location>
</feature>
<evidence type="ECO:0000256" key="5">
    <source>
        <dbReference type="SAM" id="SignalP"/>
    </source>
</evidence>
<evidence type="ECO:0000256" key="2">
    <source>
        <dbReference type="ARBA" id="ARBA00022641"/>
    </source>
</evidence>
<feature type="compositionally biased region" description="Basic and acidic residues" evidence="4">
    <location>
        <begin position="298"/>
        <end position="339"/>
    </location>
</feature>
<feature type="region of interest" description="Disordered" evidence="4">
    <location>
        <begin position="110"/>
        <end position="503"/>
    </location>
</feature>
<evidence type="ECO:0000313" key="6">
    <source>
        <dbReference type="EMBL" id="KAK7151160.1"/>
    </source>
</evidence>
<proteinExistence type="predicted"/>
<name>A0AAN9CVG6_9TELE</name>
<dbReference type="EMBL" id="JAYKXH010000012">
    <property type="protein sequence ID" value="KAK7151160.1"/>
    <property type="molecule type" value="Genomic_DNA"/>
</dbReference>